<evidence type="ECO:0000313" key="3">
    <source>
        <dbReference type="Proteomes" id="UP001148203"/>
    </source>
</evidence>
<evidence type="ECO:0000313" key="2">
    <source>
        <dbReference type="EMBL" id="MDD0988989.1"/>
    </source>
</evidence>
<dbReference type="Pfam" id="PF08592">
    <property type="entry name" value="Anthrone_oxy"/>
    <property type="match status" value="1"/>
</dbReference>
<dbReference type="EMBL" id="JAMDGY010000002">
    <property type="protein sequence ID" value="MDD0988989.1"/>
    <property type="molecule type" value="Genomic_DNA"/>
</dbReference>
<dbReference type="Proteomes" id="UP001148203">
    <property type="component" value="Unassembled WGS sequence"/>
</dbReference>
<feature type="transmembrane region" description="Helical" evidence="1">
    <location>
        <begin position="6"/>
        <end position="29"/>
    </location>
</feature>
<gene>
    <name evidence="2" type="ORF">M5G11_00365</name>
</gene>
<evidence type="ECO:0000256" key="1">
    <source>
        <dbReference type="SAM" id="Phobius"/>
    </source>
</evidence>
<protein>
    <submittedName>
        <fullName evidence="2">DUF1772 domain-containing protein</fullName>
    </submittedName>
</protein>
<name>A0ABT5NMG0_9PSED</name>
<reference evidence="2 3" key="1">
    <citation type="submission" date="2022-05" db="EMBL/GenBank/DDBJ databases">
        <title>Novel Pseudomonas spp. Isolated from a Rainbow Trout Aquaculture Facility.</title>
        <authorList>
            <person name="Testerman T."/>
            <person name="Graf J."/>
        </authorList>
    </citation>
    <scope>NUCLEOTIDE SEQUENCE [LARGE SCALE GENOMIC DNA]</scope>
    <source>
        <strain evidence="2 3">ID681</strain>
    </source>
</reference>
<keyword evidence="1" id="KW-1133">Transmembrane helix</keyword>
<sequence>MPTLETLLLLLVVLAALGCALVGGLFFAFSNFVMQALARVPEAAGIAAMQAINISVLNRLFLGIFMGTAVLCVALIIVAASRWAAPGSLCLALAGGLYLLGNLGVTMLFNVPKNEALARLDAADPGAATSAAGAAGTTCARSPPWPPQRC</sequence>
<dbReference type="RefSeq" id="WP_273913073.1">
    <property type="nucleotide sequence ID" value="NZ_JAMDGX010000073.1"/>
</dbReference>
<keyword evidence="1" id="KW-0812">Transmembrane</keyword>
<feature type="transmembrane region" description="Helical" evidence="1">
    <location>
        <begin position="60"/>
        <end position="80"/>
    </location>
</feature>
<comment type="caution">
    <text evidence="2">The sequence shown here is derived from an EMBL/GenBank/DDBJ whole genome shotgun (WGS) entry which is preliminary data.</text>
</comment>
<keyword evidence="3" id="KW-1185">Reference proteome</keyword>
<dbReference type="InterPro" id="IPR013901">
    <property type="entry name" value="Anthrone_oxy"/>
</dbReference>
<proteinExistence type="predicted"/>
<keyword evidence="1" id="KW-0472">Membrane</keyword>
<feature type="transmembrane region" description="Helical" evidence="1">
    <location>
        <begin position="86"/>
        <end position="109"/>
    </location>
</feature>
<accession>A0ABT5NMG0</accession>
<organism evidence="2 3">
    <name type="scientific">Pseudomonas fontis</name>
    <dbReference type="NCBI Taxonomy" id="2942633"/>
    <lineage>
        <taxon>Bacteria</taxon>
        <taxon>Pseudomonadati</taxon>
        <taxon>Pseudomonadota</taxon>
        <taxon>Gammaproteobacteria</taxon>
        <taxon>Pseudomonadales</taxon>
        <taxon>Pseudomonadaceae</taxon>
        <taxon>Pseudomonas</taxon>
    </lineage>
</organism>